<sequence>MAGHRIISSPNPRHAALSFILGESPNEVVWKNCQFIWDSRGLVDTASDDQVAVFGAKGTIITQENELLQFHLRHCLDFTPEPRYRLHAAVEETPGGLVGELDLRNQKMTFGDDWILFQSCVLELTEQVKVLGVEKAMRIFLSICGVHGY</sequence>
<reference evidence="1 2" key="1">
    <citation type="submission" date="2019-04" db="EMBL/GenBank/DDBJ databases">
        <title>Friends and foes A comparative genomics study of 23 Aspergillus species from section Flavi.</title>
        <authorList>
            <consortium name="DOE Joint Genome Institute"/>
            <person name="Kjaerbolling I."/>
            <person name="Vesth T."/>
            <person name="Frisvad J.C."/>
            <person name="Nybo J.L."/>
            <person name="Theobald S."/>
            <person name="Kildgaard S."/>
            <person name="Isbrandt T."/>
            <person name="Kuo A."/>
            <person name="Sato A."/>
            <person name="Lyhne E.K."/>
            <person name="Kogle M.E."/>
            <person name="Wiebenga A."/>
            <person name="Kun R.S."/>
            <person name="Lubbers R.J."/>
            <person name="Makela M.R."/>
            <person name="Barry K."/>
            <person name="Chovatia M."/>
            <person name="Clum A."/>
            <person name="Daum C."/>
            <person name="Haridas S."/>
            <person name="He G."/>
            <person name="LaButti K."/>
            <person name="Lipzen A."/>
            <person name="Mondo S."/>
            <person name="Riley R."/>
            <person name="Salamov A."/>
            <person name="Simmons B.A."/>
            <person name="Magnuson J.K."/>
            <person name="Henrissat B."/>
            <person name="Mortensen U.H."/>
            <person name="Larsen T.O."/>
            <person name="Devries R.P."/>
            <person name="Grigoriev I.V."/>
            <person name="Machida M."/>
            <person name="Baker S.E."/>
            <person name="Andersen M.R."/>
        </authorList>
    </citation>
    <scope>NUCLEOTIDE SEQUENCE [LARGE SCALE GENOMIC DNA]</scope>
    <source>
        <strain evidence="1 2">IBT 18842</strain>
    </source>
</reference>
<evidence type="ECO:0000313" key="2">
    <source>
        <dbReference type="Proteomes" id="UP000325780"/>
    </source>
</evidence>
<organism evidence="1 2">
    <name type="scientific">Aspergillus avenaceus</name>
    <dbReference type="NCBI Taxonomy" id="36643"/>
    <lineage>
        <taxon>Eukaryota</taxon>
        <taxon>Fungi</taxon>
        <taxon>Dikarya</taxon>
        <taxon>Ascomycota</taxon>
        <taxon>Pezizomycotina</taxon>
        <taxon>Eurotiomycetes</taxon>
        <taxon>Eurotiomycetidae</taxon>
        <taxon>Eurotiales</taxon>
        <taxon>Aspergillaceae</taxon>
        <taxon>Aspergillus</taxon>
        <taxon>Aspergillus subgen. Circumdati</taxon>
    </lineage>
</organism>
<dbReference type="EMBL" id="ML742023">
    <property type="protein sequence ID" value="KAE8155373.1"/>
    <property type="molecule type" value="Genomic_DNA"/>
</dbReference>
<protein>
    <submittedName>
        <fullName evidence="1">Uncharacterized protein</fullName>
    </submittedName>
</protein>
<evidence type="ECO:0000313" key="1">
    <source>
        <dbReference type="EMBL" id="KAE8155373.1"/>
    </source>
</evidence>
<keyword evidence="2" id="KW-1185">Reference proteome</keyword>
<proteinExistence type="predicted"/>
<accession>A0A5N6U9S7</accession>
<dbReference type="AlphaFoldDB" id="A0A5N6U9S7"/>
<gene>
    <name evidence="1" type="ORF">BDV25DRAFT_135121</name>
</gene>
<dbReference type="OrthoDB" id="5405012at2759"/>
<dbReference type="Proteomes" id="UP000325780">
    <property type="component" value="Unassembled WGS sequence"/>
</dbReference>
<name>A0A5N6U9S7_ASPAV</name>